<accession>A0ABS1QZ47</accession>
<sequence>MIQPSPVGRGHRYALLALGTALLAGCPMPDQEASSPAGTYEGPPVDIGQGQARTFVILDEQGQAQTLGIRLSEAALSGLPATGEREYPLSLPMEAAGTGYDHVTVDWNPHGHIPPGIYDKPHFDFHFYVIDAEQRNAITAVGEDLERVFKAPEPAHMPADYVLPPGTEVPRMGAHAIDPGSDEFQEKPFTQTFIYGFYDGRIVFVEPMVTLEYLASRPDVSTPVKQPEVHDPAFAYPSSYGVRYDAANAEYEITLEGLVRH</sequence>
<proteinExistence type="predicted"/>
<dbReference type="InterPro" id="IPR040832">
    <property type="entry name" value="TTHB210-like_dom"/>
</dbReference>
<dbReference type="RefSeq" id="WP_202088668.1">
    <property type="nucleotide sequence ID" value="NZ_JAERTZ010000034.1"/>
</dbReference>
<dbReference type="InterPro" id="IPR033786">
    <property type="entry name" value="TTHB210-like"/>
</dbReference>
<keyword evidence="3" id="KW-1185">Reference proteome</keyword>
<evidence type="ECO:0000259" key="1">
    <source>
        <dbReference type="Pfam" id="PF18197"/>
    </source>
</evidence>
<dbReference type="CDD" id="cd11669">
    <property type="entry name" value="TTHB210-like"/>
    <property type="match status" value="1"/>
</dbReference>
<comment type="caution">
    <text evidence="2">The sequence shown here is derived from an EMBL/GenBank/DDBJ whole genome shotgun (WGS) entry which is preliminary data.</text>
</comment>
<protein>
    <submittedName>
        <fullName evidence="2">DUF5602 domain-containing protein</fullName>
    </submittedName>
</protein>
<gene>
    <name evidence="2" type="ORF">JKV55_19025</name>
</gene>
<organism evidence="2 3">
    <name type="scientific">Zobellella iuensis</name>
    <dbReference type="NCBI Taxonomy" id="2803811"/>
    <lineage>
        <taxon>Bacteria</taxon>
        <taxon>Pseudomonadati</taxon>
        <taxon>Pseudomonadota</taxon>
        <taxon>Gammaproteobacteria</taxon>
        <taxon>Aeromonadales</taxon>
        <taxon>Aeromonadaceae</taxon>
        <taxon>Zobellella</taxon>
    </lineage>
</organism>
<reference evidence="3" key="1">
    <citation type="submission" date="2021-01" db="EMBL/GenBank/DDBJ databases">
        <title>Genome public.</title>
        <authorList>
            <person name="Liu C."/>
            <person name="Sun Q."/>
        </authorList>
    </citation>
    <scope>NUCLEOTIDE SEQUENCE [LARGE SCALE GENOMIC DNA]</scope>
    <source>
        <strain evidence="3">CGMCC 1.18722</strain>
    </source>
</reference>
<evidence type="ECO:0000313" key="2">
    <source>
        <dbReference type="EMBL" id="MBL1379398.1"/>
    </source>
</evidence>
<dbReference type="EMBL" id="JAERTZ010000034">
    <property type="protein sequence ID" value="MBL1379398.1"/>
    <property type="molecule type" value="Genomic_DNA"/>
</dbReference>
<name>A0ABS1QZ47_9GAMM</name>
<dbReference type="Pfam" id="PF18197">
    <property type="entry name" value="TTHB210-like"/>
    <property type="match status" value="1"/>
</dbReference>
<dbReference type="Proteomes" id="UP000638570">
    <property type="component" value="Unassembled WGS sequence"/>
</dbReference>
<feature type="domain" description="TTHB210-like" evidence="1">
    <location>
        <begin position="59"/>
        <end position="107"/>
    </location>
</feature>
<evidence type="ECO:0000313" key="3">
    <source>
        <dbReference type="Proteomes" id="UP000638570"/>
    </source>
</evidence>